<proteinExistence type="predicted"/>
<organism evidence="3 4">
    <name type="scientific">Elasticomyces elasticus</name>
    <dbReference type="NCBI Taxonomy" id="574655"/>
    <lineage>
        <taxon>Eukaryota</taxon>
        <taxon>Fungi</taxon>
        <taxon>Dikarya</taxon>
        <taxon>Ascomycota</taxon>
        <taxon>Pezizomycotina</taxon>
        <taxon>Dothideomycetes</taxon>
        <taxon>Dothideomycetidae</taxon>
        <taxon>Mycosphaerellales</taxon>
        <taxon>Teratosphaeriaceae</taxon>
        <taxon>Elasticomyces</taxon>
    </lineage>
</organism>
<evidence type="ECO:0000313" key="4">
    <source>
        <dbReference type="Proteomes" id="UP001310594"/>
    </source>
</evidence>
<dbReference type="InterPro" id="IPR038883">
    <property type="entry name" value="AN11006-like"/>
</dbReference>
<feature type="compositionally biased region" description="Basic residues" evidence="1">
    <location>
        <begin position="1"/>
        <end position="10"/>
    </location>
</feature>
<evidence type="ECO:0000256" key="1">
    <source>
        <dbReference type="SAM" id="MobiDB-lite"/>
    </source>
</evidence>
<dbReference type="EMBL" id="JAVRQU010000003">
    <property type="protein sequence ID" value="KAK5705091.1"/>
    <property type="molecule type" value="Genomic_DNA"/>
</dbReference>
<dbReference type="Proteomes" id="UP001310594">
    <property type="component" value="Unassembled WGS sequence"/>
</dbReference>
<dbReference type="AlphaFoldDB" id="A0AAN7VW02"/>
<evidence type="ECO:0000313" key="3">
    <source>
        <dbReference type="EMBL" id="KAK5705091.1"/>
    </source>
</evidence>
<name>A0AAN7VW02_9PEZI</name>
<dbReference type="PANTHER" id="PTHR42085:SF2">
    <property type="entry name" value="F-BOX DOMAIN-CONTAINING PROTEIN"/>
    <property type="match status" value="1"/>
</dbReference>
<protein>
    <recommendedName>
        <fullName evidence="2">DUF7730 domain-containing protein</fullName>
    </recommendedName>
</protein>
<accession>A0AAN7VW02</accession>
<reference evidence="3" key="1">
    <citation type="submission" date="2023-08" db="EMBL/GenBank/DDBJ databases">
        <title>Black Yeasts Isolated from many extreme environments.</title>
        <authorList>
            <person name="Coleine C."/>
            <person name="Stajich J.E."/>
            <person name="Selbmann L."/>
        </authorList>
    </citation>
    <scope>NUCLEOTIDE SEQUENCE</scope>
    <source>
        <strain evidence="3">CCFEE 5810</strain>
    </source>
</reference>
<dbReference type="PANTHER" id="PTHR42085">
    <property type="entry name" value="F-BOX DOMAIN-CONTAINING PROTEIN"/>
    <property type="match status" value="1"/>
</dbReference>
<feature type="domain" description="DUF7730" evidence="2">
    <location>
        <begin position="67"/>
        <end position="154"/>
    </location>
</feature>
<feature type="region of interest" description="Disordered" evidence="1">
    <location>
        <begin position="1"/>
        <end position="32"/>
    </location>
</feature>
<comment type="caution">
    <text evidence="3">The sequence shown here is derived from an EMBL/GenBank/DDBJ whole genome shotgun (WGS) entry which is preliminary data.</text>
</comment>
<dbReference type="InterPro" id="IPR056632">
    <property type="entry name" value="DUF7730"/>
</dbReference>
<dbReference type="Pfam" id="PF24864">
    <property type="entry name" value="DUF7730"/>
    <property type="match status" value="1"/>
</dbReference>
<feature type="compositionally biased region" description="Polar residues" evidence="1">
    <location>
        <begin position="15"/>
        <end position="28"/>
    </location>
</feature>
<evidence type="ECO:0000259" key="2">
    <source>
        <dbReference type="Pfam" id="PF24864"/>
    </source>
</evidence>
<sequence length="388" mass="43493">MVHLRPWKASRKQDQCASEANTAGSAITTHRGRETGAKLKHVLQRTKRILKPTKGRATDPSPPICNQQTASPLFRLPRELRDQIWSNVLHASTDPTTAHFHIYGDTIIDSCTYDGEKAMYHRSYALRTALLRSCRAVYEDAVQVLYDETHFDLVVLAGLPRPYKVQDYAGRSRKLSDRHVLGSLQECEVQLRRIRHATLIVQPGRKPDAQKYEQGLIAFVQALKGGAHLRTLRIYLNIGRTVTSYIGPEGIRTLKAATRVLATQIILKPARERRTTITRCENLDHIDEDLGIASAILAHALQAQDWDNPPPFKTMEDICLARRISSPDLSGHTPTSLGVWERRVRDVGINFPNLGTKAFGHGAQRWSYECFGGCYGAGRGGDIAMRED</sequence>
<gene>
    <name evidence="3" type="ORF">LTR97_002205</name>
</gene>